<feature type="signal peptide" evidence="2">
    <location>
        <begin position="1"/>
        <end position="18"/>
    </location>
</feature>
<evidence type="ECO:0000256" key="1">
    <source>
        <dbReference type="ARBA" id="ARBA00022801"/>
    </source>
</evidence>
<dbReference type="InterPro" id="IPR029058">
    <property type="entry name" value="AB_hydrolase_fold"/>
</dbReference>
<dbReference type="GO" id="GO:0016787">
    <property type="term" value="F:hydrolase activity"/>
    <property type="evidence" value="ECO:0007669"/>
    <property type="project" value="UniProtKB-KW"/>
</dbReference>
<dbReference type="PANTHER" id="PTHR48081">
    <property type="entry name" value="AB HYDROLASE SUPERFAMILY PROTEIN C4A8.06C"/>
    <property type="match status" value="1"/>
</dbReference>
<dbReference type="InterPro" id="IPR050300">
    <property type="entry name" value="GDXG_lipolytic_enzyme"/>
</dbReference>
<keyword evidence="2" id="KW-0732">Signal</keyword>
<dbReference type="SUPFAM" id="SSF53474">
    <property type="entry name" value="alpha/beta-Hydrolases"/>
    <property type="match status" value="1"/>
</dbReference>
<accession>A0A5C6ZGA1</accession>
<feature type="chain" id="PRO_5022926587" evidence="2">
    <location>
        <begin position="19"/>
        <end position="298"/>
    </location>
</feature>
<reference evidence="4 5" key="1">
    <citation type="submission" date="2019-08" db="EMBL/GenBank/DDBJ databases">
        <title>Genomes of Subsaximicrobium wynnwilliamsii strains.</title>
        <authorList>
            <person name="Bowman J.P."/>
        </authorList>
    </citation>
    <scope>NUCLEOTIDE SEQUENCE [LARGE SCALE GENOMIC DNA]</scope>
    <source>
        <strain evidence="4 5">2-80-2</strain>
    </source>
</reference>
<proteinExistence type="predicted"/>
<evidence type="ECO:0000259" key="3">
    <source>
        <dbReference type="Pfam" id="PF20434"/>
    </source>
</evidence>
<gene>
    <name evidence="4" type="ORF">ESY86_16095</name>
</gene>
<evidence type="ECO:0000313" key="4">
    <source>
        <dbReference type="EMBL" id="TXD87672.1"/>
    </source>
</evidence>
<comment type="caution">
    <text evidence="4">The sequence shown here is derived from an EMBL/GenBank/DDBJ whole genome shotgun (WGS) entry which is preliminary data.</text>
</comment>
<name>A0A5C6ZGA1_9FLAO</name>
<dbReference type="Proteomes" id="UP000321578">
    <property type="component" value="Unassembled WGS sequence"/>
</dbReference>
<organism evidence="4 5">
    <name type="scientific">Subsaximicrobium wynnwilliamsii</name>
    <dbReference type="NCBI Taxonomy" id="291179"/>
    <lineage>
        <taxon>Bacteria</taxon>
        <taxon>Pseudomonadati</taxon>
        <taxon>Bacteroidota</taxon>
        <taxon>Flavobacteriia</taxon>
        <taxon>Flavobacteriales</taxon>
        <taxon>Flavobacteriaceae</taxon>
        <taxon>Subsaximicrobium</taxon>
    </lineage>
</organism>
<keyword evidence="5" id="KW-1185">Reference proteome</keyword>
<dbReference type="Gene3D" id="3.40.50.1820">
    <property type="entry name" value="alpha/beta hydrolase"/>
    <property type="match status" value="1"/>
</dbReference>
<dbReference type="InterPro" id="IPR049492">
    <property type="entry name" value="BD-FAE-like_dom"/>
</dbReference>
<evidence type="ECO:0000313" key="5">
    <source>
        <dbReference type="Proteomes" id="UP000321578"/>
    </source>
</evidence>
<feature type="domain" description="BD-FAE-like" evidence="3">
    <location>
        <begin position="36"/>
        <end position="152"/>
    </location>
</feature>
<dbReference type="AlphaFoldDB" id="A0A5C6ZGA1"/>
<dbReference type="OrthoDB" id="9803990at2"/>
<evidence type="ECO:0000256" key="2">
    <source>
        <dbReference type="SAM" id="SignalP"/>
    </source>
</evidence>
<protein>
    <submittedName>
        <fullName evidence="4">Alpha/beta hydrolase</fullName>
    </submittedName>
</protein>
<dbReference type="Pfam" id="PF20434">
    <property type="entry name" value="BD-FAE"/>
    <property type="match status" value="1"/>
</dbReference>
<dbReference type="EMBL" id="VORO01000021">
    <property type="protein sequence ID" value="TXD87672.1"/>
    <property type="molecule type" value="Genomic_DNA"/>
</dbReference>
<keyword evidence="1 4" id="KW-0378">Hydrolase</keyword>
<sequence>MKQLILIVLLMFAFQSFSQDLETYTYAIKGKDTLKMDVYSPKRIKKKDSLPVVLWMHGGGFSGGSRANPDEVRLMEYLTENGFIGISISYRLLRKGKPTGFGCECTKEEKRFIFANAAIDYLDAANYVFNNAKQLKIDTSKIIAGGSSAGAEGMLSAVFMKDYFMADAARYQHLKFAGVWSLAGALMDVNYITKTNAIPTVMFHGTADNLVPFGIAPHHFCKMQQPGYMILYGSKPITEKLDELGTSYYLHKVIGGGHELSSIPFDQLDTLLEFINKTMLNSEVIQTEKIITKSILQK</sequence>
<dbReference type="RefSeq" id="WP_147087604.1">
    <property type="nucleotide sequence ID" value="NZ_VORM01000022.1"/>
</dbReference>